<sequence length="118" mass="12555">MRALLILLLTAWLAGCASPPSEAPRELRLAAAPETTLREAMELLMARGYVIRHADDELGRLDAVLARMPGYGVSLRISPGAEGSSRVEAIATRGGRALPPGLVDPFLTDLEARLGLLP</sequence>
<evidence type="ECO:0000313" key="2">
    <source>
        <dbReference type="Proteomes" id="UP000306973"/>
    </source>
</evidence>
<dbReference type="OrthoDB" id="6184055at2"/>
<dbReference type="EMBL" id="VBUI01000025">
    <property type="protein sequence ID" value="TLF47567.1"/>
    <property type="molecule type" value="Genomic_DNA"/>
</dbReference>
<dbReference type="Proteomes" id="UP000306973">
    <property type="component" value="Unassembled WGS sequence"/>
</dbReference>
<organism evidence="1 2">
    <name type="scientific">Halomonas urmiana</name>
    <dbReference type="NCBI Taxonomy" id="490901"/>
    <lineage>
        <taxon>Bacteria</taxon>
        <taxon>Pseudomonadati</taxon>
        <taxon>Pseudomonadota</taxon>
        <taxon>Gammaproteobacteria</taxon>
        <taxon>Oceanospirillales</taxon>
        <taxon>Halomonadaceae</taxon>
        <taxon>Halomonas</taxon>
    </lineage>
</organism>
<reference evidence="1 2" key="1">
    <citation type="journal article" date="2007" name="Int. J. Syst. Evol. Microbiol.">
        <title>Halomonas saccharevitans sp. nov., Halomonas arcis sp. nov. and Halomonas subterranea sp. nov., halophilic bacteria isolated from hypersaline environments of China.</title>
        <authorList>
            <person name="Xu X.W."/>
            <person name="Wu Y.H."/>
            <person name="Zhou Z."/>
            <person name="Wang C.S."/>
            <person name="Zhou Y.G."/>
            <person name="Zhang H.B."/>
            <person name="Wang Y."/>
            <person name="Wu M."/>
        </authorList>
    </citation>
    <scope>NUCLEOTIDE SEQUENCE [LARGE SCALE GENOMIC DNA]</scope>
    <source>
        <strain evidence="1 2">TBZ3</strain>
    </source>
</reference>
<comment type="caution">
    <text evidence="1">The sequence shown here is derived from an EMBL/GenBank/DDBJ whole genome shotgun (WGS) entry which is preliminary data.</text>
</comment>
<accession>A0A5R8MDE7</accession>
<dbReference type="PROSITE" id="PS51257">
    <property type="entry name" value="PROKAR_LIPOPROTEIN"/>
    <property type="match status" value="1"/>
</dbReference>
<protein>
    <recommendedName>
        <fullName evidence="3">Lipoprotein</fullName>
    </recommendedName>
</protein>
<evidence type="ECO:0008006" key="3">
    <source>
        <dbReference type="Google" id="ProtNLM"/>
    </source>
</evidence>
<gene>
    <name evidence="1" type="ORF">FEI13_15150</name>
</gene>
<dbReference type="AlphaFoldDB" id="A0A5R8MDE7"/>
<name>A0A5R8MDE7_9GAMM</name>
<proteinExistence type="predicted"/>
<evidence type="ECO:0000313" key="1">
    <source>
        <dbReference type="EMBL" id="TLF47567.1"/>
    </source>
</evidence>
<keyword evidence="2" id="KW-1185">Reference proteome</keyword>